<dbReference type="Gene3D" id="3.30.300.90">
    <property type="entry name" value="BolA-like"/>
    <property type="match status" value="1"/>
</dbReference>
<accession>A0AA88WGW9</accession>
<dbReference type="PANTHER" id="PTHR46230">
    <property type="match status" value="1"/>
</dbReference>
<evidence type="ECO:0000256" key="1">
    <source>
        <dbReference type="RuleBase" id="RU003860"/>
    </source>
</evidence>
<dbReference type="GO" id="GO:0016226">
    <property type="term" value="P:iron-sulfur cluster assembly"/>
    <property type="evidence" value="ECO:0007669"/>
    <property type="project" value="TreeGrafter"/>
</dbReference>
<proteinExistence type="inferred from homology"/>
<name>A0AA88WGW9_9ASTE</name>
<sequence>MGSRAAHVVVGRASRIKAKLQSALEASALEVEDVSYQHAGHAAVKGDPNETHFNVKVVSNRFDGQSLVKRHRMVYDALADELLWVKKKISTSSDVVNSEVFYMDWKDAFSGNHRFLPGMSSAVSLLTLLNGFMVIGGYAFSLCSPVFFSVTEDLSGRDGGDGRNEEVGDCSQRNQVTLDVDPCLLKTVHDFRKVLGVEWESFEELAGVIGLWVLHCVLEEILMLSDLHKQYNDEERTTREAKKKELGQLIVAKEMSWKQKSRALELCEEDGNAKFFPRMASARNVRQSFGENGDWRGYFDRK</sequence>
<reference evidence="2" key="1">
    <citation type="submission" date="2022-12" db="EMBL/GenBank/DDBJ databases">
        <title>Draft genome assemblies for two species of Escallonia (Escalloniales).</title>
        <authorList>
            <person name="Chanderbali A."/>
            <person name="Dervinis C."/>
            <person name="Anghel I."/>
            <person name="Soltis D."/>
            <person name="Soltis P."/>
            <person name="Zapata F."/>
        </authorList>
    </citation>
    <scope>NUCLEOTIDE SEQUENCE</scope>
    <source>
        <strain evidence="2">UCBG64.0493</strain>
        <tissue evidence="2">Leaf</tissue>
    </source>
</reference>
<dbReference type="InterPro" id="IPR036065">
    <property type="entry name" value="BolA-like_sf"/>
</dbReference>
<dbReference type="PANTHER" id="PTHR46230:SF6">
    <property type="entry name" value="PROTEIN BOLA1, CHLOROPLASTIC"/>
    <property type="match status" value="1"/>
</dbReference>
<comment type="similarity">
    <text evidence="1">Belongs to the BolA/IbaG family.</text>
</comment>
<dbReference type="AlphaFoldDB" id="A0AA88WGW9"/>
<dbReference type="SUPFAM" id="SSF82657">
    <property type="entry name" value="BolA-like"/>
    <property type="match status" value="1"/>
</dbReference>
<dbReference type="InterPro" id="IPR002634">
    <property type="entry name" value="BolA"/>
</dbReference>
<evidence type="ECO:0000313" key="2">
    <source>
        <dbReference type="EMBL" id="KAK3026913.1"/>
    </source>
</evidence>
<evidence type="ECO:0000313" key="3">
    <source>
        <dbReference type="Proteomes" id="UP001188597"/>
    </source>
</evidence>
<dbReference type="Proteomes" id="UP001188597">
    <property type="component" value="Unassembled WGS sequence"/>
</dbReference>
<dbReference type="Pfam" id="PF01722">
    <property type="entry name" value="BolA"/>
    <property type="match status" value="1"/>
</dbReference>
<gene>
    <name evidence="2" type="ORF">RJ639_041097</name>
</gene>
<keyword evidence="3" id="KW-1185">Reference proteome</keyword>
<dbReference type="GO" id="GO:0009507">
    <property type="term" value="C:chloroplast"/>
    <property type="evidence" value="ECO:0007669"/>
    <property type="project" value="TreeGrafter"/>
</dbReference>
<comment type="caution">
    <text evidence="2">The sequence shown here is derived from an EMBL/GenBank/DDBJ whole genome shotgun (WGS) entry which is preliminary data.</text>
</comment>
<protein>
    <submittedName>
        <fullName evidence="2">Uncharacterized protein</fullName>
    </submittedName>
</protein>
<organism evidence="2 3">
    <name type="scientific">Escallonia herrerae</name>
    <dbReference type="NCBI Taxonomy" id="1293975"/>
    <lineage>
        <taxon>Eukaryota</taxon>
        <taxon>Viridiplantae</taxon>
        <taxon>Streptophyta</taxon>
        <taxon>Embryophyta</taxon>
        <taxon>Tracheophyta</taxon>
        <taxon>Spermatophyta</taxon>
        <taxon>Magnoliopsida</taxon>
        <taxon>eudicotyledons</taxon>
        <taxon>Gunneridae</taxon>
        <taxon>Pentapetalae</taxon>
        <taxon>asterids</taxon>
        <taxon>campanulids</taxon>
        <taxon>Escalloniales</taxon>
        <taxon>Escalloniaceae</taxon>
        <taxon>Escallonia</taxon>
    </lineage>
</organism>
<dbReference type="EMBL" id="JAVXUP010000480">
    <property type="protein sequence ID" value="KAK3026913.1"/>
    <property type="molecule type" value="Genomic_DNA"/>
</dbReference>